<reference evidence="9" key="1">
    <citation type="submission" date="2016-09" db="EMBL/GenBank/DDBJ databases">
        <authorList>
            <person name="Hebert L."/>
            <person name="Moumen B."/>
        </authorList>
    </citation>
    <scope>NUCLEOTIDE SEQUENCE [LARGE SCALE GENOMIC DNA]</scope>
    <source>
        <strain evidence="9">OVI</strain>
    </source>
</reference>
<dbReference type="GO" id="GO:0051015">
    <property type="term" value="F:actin filament binding"/>
    <property type="evidence" value="ECO:0007669"/>
    <property type="project" value="TreeGrafter"/>
</dbReference>
<dbReference type="InterPro" id="IPR029006">
    <property type="entry name" value="ADF-H/Gelsolin-like_dom_sf"/>
</dbReference>
<dbReference type="InterPro" id="IPR002108">
    <property type="entry name" value="ADF-H"/>
</dbReference>
<evidence type="ECO:0000313" key="10">
    <source>
        <dbReference type="Proteomes" id="UP000195570"/>
    </source>
</evidence>
<keyword evidence="3" id="KW-0963">Cytoplasm</keyword>
<dbReference type="PANTHER" id="PTHR13759:SF1">
    <property type="entry name" value="TWINFILIN"/>
    <property type="match status" value="1"/>
</dbReference>
<evidence type="ECO:0000256" key="3">
    <source>
        <dbReference type="ARBA" id="ARBA00022490"/>
    </source>
</evidence>
<protein>
    <submittedName>
        <fullName evidence="9">Twinfilin, putative</fullName>
    </submittedName>
</protein>
<dbReference type="SMART" id="SM00102">
    <property type="entry name" value="ADF"/>
    <property type="match status" value="1"/>
</dbReference>
<dbReference type="CDD" id="cd11284">
    <property type="entry name" value="ADF_Twf-C_like"/>
    <property type="match status" value="1"/>
</dbReference>
<dbReference type="EMBL" id="CZPT02000511">
    <property type="protein sequence ID" value="SCU66184.1"/>
    <property type="molecule type" value="Genomic_DNA"/>
</dbReference>
<keyword evidence="4" id="KW-0677">Repeat</keyword>
<dbReference type="Gene3D" id="3.40.20.10">
    <property type="entry name" value="Severin"/>
    <property type="match status" value="1"/>
</dbReference>
<evidence type="ECO:0000256" key="7">
    <source>
        <dbReference type="ARBA" id="ARBA00038532"/>
    </source>
</evidence>
<dbReference type="GO" id="GO:0005884">
    <property type="term" value="C:actin filament"/>
    <property type="evidence" value="ECO:0007669"/>
    <property type="project" value="TreeGrafter"/>
</dbReference>
<dbReference type="Proteomes" id="UP000195570">
    <property type="component" value="Unassembled WGS sequence"/>
</dbReference>
<evidence type="ECO:0000256" key="4">
    <source>
        <dbReference type="ARBA" id="ARBA00022737"/>
    </source>
</evidence>
<evidence type="ECO:0000313" key="9">
    <source>
        <dbReference type="EMBL" id="SCU66184.1"/>
    </source>
</evidence>
<dbReference type="AlphaFoldDB" id="A0A1G4I385"/>
<dbReference type="GO" id="GO:0005737">
    <property type="term" value="C:cytoplasm"/>
    <property type="evidence" value="ECO:0007669"/>
    <property type="project" value="TreeGrafter"/>
</dbReference>
<keyword evidence="10" id="KW-1185">Reference proteome</keyword>
<dbReference type="InterPro" id="IPR028458">
    <property type="entry name" value="Twinfilin"/>
</dbReference>
<accession>A0A1G4I385</accession>
<dbReference type="GO" id="GO:0003785">
    <property type="term" value="F:actin monomer binding"/>
    <property type="evidence" value="ECO:0007669"/>
    <property type="project" value="TreeGrafter"/>
</dbReference>
<evidence type="ECO:0000259" key="8">
    <source>
        <dbReference type="PROSITE" id="PS51263"/>
    </source>
</evidence>
<evidence type="ECO:0000256" key="6">
    <source>
        <dbReference type="ARBA" id="ARBA00023212"/>
    </source>
</evidence>
<feature type="domain" description="ADF-H" evidence="8">
    <location>
        <begin position="174"/>
        <end position="312"/>
    </location>
</feature>
<dbReference type="VEuPathDB" id="TriTrypDB:TEOVI_000557800"/>
<keyword evidence="6" id="KW-0206">Cytoskeleton</keyword>
<comment type="subcellular location">
    <subcellularLocation>
        <location evidence="1">Cytoplasm</location>
        <location evidence="1">Cytoskeleton</location>
    </subcellularLocation>
</comment>
<dbReference type="PANTHER" id="PTHR13759">
    <property type="entry name" value="TWINFILIN"/>
    <property type="match status" value="1"/>
</dbReference>
<comment type="subunit">
    <text evidence="7">Interacts with G-actin; ADP-actin form.</text>
</comment>
<gene>
    <name evidence="9" type="ORF">TEOVI_000557800</name>
</gene>
<comment type="similarity">
    <text evidence="2">Belongs to the actin-binding proteins ADF family. Twinfilin subfamily.</text>
</comment>
<dbReference type="SUPFAM" id="SSF55753">
    <property type="entry name" value="Actin depolymerizing proteins"/>
    <property type="match status" value="2"/>
</dbReference>
<organism evidence="9 10">
    <name type="scientific">Trypanosoma equiperdum</name>
    <dbReference type="NCBI Taxonomy" id="5694"/>
    <lineage>
        <taxon>Eukaryota</taxon>
        <taxon>Discoba</taxon>
        <taxon>Euglenozoa</taxon>
        <taxon>Kinetoplastea</taxon>
        <taxon>Metakinetoplastina</taxon>
        <taxon>Trypanosomatida</taxon>
        <taxon>Trypanosomatidae</taxon>
        <taxon>Trypanosoma</taxon>
    </lineage>
</organism>
<dbReference type="PROSITE" id="PS51263">
    <property type="entry name" value="ADF_H"/>
    <property type="match status" value="1"/>
</dbReference>
<evidence type="ECO:0000256" key="2">
    <source>
        <dbReference type="ARBA" id="ARBA00009557"/>
    </source>
</evidence>
<keyword evidence="5" id="KW-0009">Actin-binding</keyword>
<comment type="caution">
    <text evidence="9">The sequence shown here is derived from an EMBL/GenBank/DDBJ whole genome shotgun (WGS) entry which is preliminary data.</text>
</comment>
<sequence length="320" mass="34767">MAKALSVSFKIDSVLQEAFGKIAAEDSRLRALVITVEDETMRLRGAPLEATGNQSDDLVKLRDAITEDGLSAAFLIVKLAKGEFAQISFCSEDVKPKVRMMHSSGAMHLAEVSGLQKPPFELTKRNVERMDDICESLFKKESESSRAELMTEEEKLHAAVAKLEVAPPVAVMPGVTVPISEEGVLLLKRMANSEVNAVTFAIDKEKFVVEKSLEAAAAVSALTAASLADDVVALLPEGQPRVVVMRCPTAEAGVIIVNVCPPTCKPRERMTYSSCRASFVQQAQQHNVKCVRRMEVGEMDEFREAVVEAFAEQTSGDGKP</sequence>
<proteinExistence type="inferred from homology"/>
<name>A0A1G4I385_TRYEQ</name>
<dbReference type="Pfam" id="PF00241">
    <property type="entry name" value="Cofilin_ADF"/>
    <property type="match status" value="2"/>
</dbReference>
<dbReference type="RefSeq" id="XP_067077660.1">
    <property type="nucleotide sequence ID" value="XM_067221559.1"/>
</dbReference>
<evidence type="ECO:0000256" key="1">
    <source>
        <dbReference type="ARBA" id="ARBA00004245"/>
    </source>
</evidence>
<dbReference type="GO" id="GO:0051016">
    <property type="term" value="P:barbed-end actin filament capping"/>
    <property type="evidence" value="ECO:0007669"/>
    <property type="project" value="TreeGrafter"/>
</dbReference>
<evidence type="ECO:0000256" key="5">
    <source>
        <dbReference type="ARBA" id="ARBA00023203"/>
    </source>
</evidence>
<dbReference type="GO" id="GO:0030042">
    <property type="term" value="P:actin filament depolymerization"/>
    <property type="evidence" value="ECO:0007669"/>
    <property type="project" value="TreeGrafter"/>
</dbReference>
<dbReference type="GeneID" id="92379518"/>